<dbReference type="AlphaFoldDB" id="A0AAD5TC64"/>
<feature type="active site" description="Proton acceptor" evidence="4">
    <location>
        <position position="252"/>
    </location>
</feature>
<dbReference type="PANTHER" id="PTHR14226">
    <property type="entry name" value="NEUROPATHY TARGET ESTERASE/SWISS CHEESE D.MELANOGASTER"/>
    <property type="match status" value="1"/>
</dbReference>
<keyword evidence="1 4" id="KW-0378">Hydrolase</keyword>
<keyword evidence="7" id="KW-1185">Reference proteome</keyword>
<dbReference type="GO" id="GO:0006641">
    <property type="term" value="P:triglyceride metabolic process"/>
    <property type="evidence" value="ECO:0007669"/>
    <property type="project" value="UniProtKB-ARBA"/>
</dbReference>
<dbReference type="InterPro" id="IPR021771">
    <property type="entry name" value="Triacylglycerol_lipase_N"/>
</dbReference>
<dbReference type="GO" id="GO:0016042">
    <property type="term" value="P:lipid catabolic process"/>
    <property type="evidence" value="ECO:0007669"/>
    <property type="project" value="UniProtKB-UniRule"/>
</dbReference>
<dbReference type="SUPFAM" id="SSF52151">
    <property type="entry name" value="FabD/lysophospholipase-like"/>
    <property type="match status" value="1"/>
</dbReference>
<comment type="caution">
    <text evidence="6">The sequence shown here is derived from an EMBL/GenBank/DDBJ whole genome shotgun (WGS) entry which is preliminary data.</text>
</comment>
<evidence type="ECO:0000256" key="1">
    <source>
        <dbReference type="ARBA" id="ARBA00022801"/>
    </source>
</evidence>
<evidence type="ECO:0000256" key="2">
    <source>
        <dbReference type="ARBA" id="ARBA00022963"/>
    </source>
</evidence>
<evidence type="ECO:0000256" key="4">
    <source>
        <dbReference type="PROSITE-ProRule" id="PRU01161"/>
    </source>
</evidence>
<gene>
    <name evidence="6" type="ORF">HK100_006233</name>
</gene>
<name>A0AAD5TC64_9FUNG</name>
<feature type="domain" description="PNPLA" evidence="5">
    <location>
        <begin position="86"/>
        <end position="265"/>
    </location>
</feature>
<feature type="active site" description="Nucleophile" evidence="4">
    <location>
        <position position="119"/>
    </location>
</feature>
<keyword evidence="3 4" id="KW-0443">Lipid metabolism</keyword>
<keyword evidence="2 4" id="KW-0442">Lipid degradation</keyword>
<evidence type="ECO:0000313" key="6">
    <source>
        <dbReference type="EMBL" id="KAJ3141478.1"/>
    </source>
</evidence>
<dbReference type="PROSITE" id="PS51635">
    <property type="entry name" value="PNPLA"/>
    <property type="match status" value="1"/>
</dbReference>
<evidence type="ECO:0000256" key="3">
    <source>
        <dbReference type="ARBA" id="ARBA00023098"/>
    </source>
</evidence>
<sequence>MLQKARIMRDIPQLVYLLRSGLLRNLGGVNEPQLYAHLYLKTKRLIEDYHNEASAITYAEVMNTGPSQQREMFVSDTRQSFGSTALVLHGGATFALYHFGVAKALFNNDLLPRIITGSSISALVAALICTHTDNDLPSIFDASAVKLEPFEKKGGGGYRRKLRRLLETGYILDAKVFAQVIEDNLGDSTFEEAFKKTKRILNITVNSKRKNEVPRLLNYLTAPTVLIRTAACASASSLGIFESTDLKAKMKDGTVVNWGSHNVKWTEANESHEW</sequence>
<dbReference type="InterPro" id="IPR016035">
    <property type="entry name" value="Acyl_Trfase/lysoPLipase"/>
</dbReference>
<dbReference type="Pfam" id="PF11815">
    <property type="entry name" value="DUF3336"/>
    <property type="match status" value="1"/>
</dbReference>
<dbReference type="GO" id="GO:0004806">
    <property type="term" value="F:triacylglycerol lipase activity"/>
    <property type="evidence" value="ECO:0007669"/>
    <property type="project" value="InterPro"/>
</dbReference>
<dbReference type="Gene3D" id="3.40.1090.10">
    <property type="entry name" value="Cytosolic phospholipase A2 catalytic domain"/>
    <property type="match status" value="1"/>
</dbReference>
<dbReference type="Pfam" id="PF01734">
    <property type="entry name" value="Patatin"/>
    <property type="match status" value="1"/>
</dbReference>
<protein>
    <recommendedName>
        <fullName evidence="5">PNPLA domain-containing protein</fullName>
    </recommendedName>
</protein>
<proteinExistence type="predicted"/>
<dbReference type="EMBL" id="JADGJH010000029">
    <property type="protein sequence ID" value="KAJ3141478.1"/>
    <property type="molecule type" value="Genomic_DNA"/>
</dbReference>
<dbReference type="Proteomes" id="UP001211907">
    <property type="component" value="Unassembled WGS sequence"/>
</dbReference>
<dbReference type="PANTHER" id="PTHR14226:SF44">
    <property type="entry name" value="TRIACYLGLYCEROL LIPASE 3"/>
    <property type="match status" value="1"/>
</dbReference>
<evidence type="ECO:0000313" key="7">
    <source>
        <dbReference type="Proteomes" id="UP001211907"/>
    </source>
</evidence>
<accession>A0AAD5TC64</accession>
<evidence type="ECO:0000259" key="5">
    <source>
        <dbReference type="PROSITE" id="PS51635"/>
    </source>
</evidence>
<reference evidence="6" key="1">
    <citation type="submission" date="2020-05" db="EMBL/GenBank/DDBJ databases">
        <title>Phylogenomic resolution of chytrid fungi.</title>
        <authorList>
            <person name="Stajich J.E."/>
            <person name="Amses K."/>
            <person name="Simmons R."/>
            <person name="Seto K."/>
            <person name="Myers J."/>
            <person name="Bonds A."/>
            <person name="Quandt C.A."/>
            <person name="Barry K."/>
            <person name="Liu P."/>
            <person name="Grigoriev I."/>
            <person name="Longcore J.E."/>
            <person name="James T.Y."/>
        </authorList>
    </citation>
    <scope>NUCLEOTIDE SEQUENCE</scope>
    <source>
        <strain evidence="6">JEL0513</strain>
    </source>
</reference>
<dbReference type="InterPro" id="IPR002641">
    <property type="entry name" value="PNPLA_dom"/>
</dbReference>
<organism evidence="6 7">
    <name type="scientific">Physocladia obscura</name>
    <dbReference type="NCBI Taxonomy" id="109957"/>
    <lineage>
        <taxon>Eukaryota</taxon>
        <taxon>Fungi</taxon>
        <taxon>Fungi incertae sedis</taxon>
        <taxon>Chytridiomycota</taxon>
        <taxon>Chytridiomycota incertae sedis</taxon>
        <taxon>Chytridiomycetes</taxon>
        <taxon>Chytridiales</taxon>
        <taxon>Chytriomycetaceae</taxon>
        <taxon>Physocladia</taxon>
    </lineage>
</organism>
<dbReference type="InterPro" id="IPR050301">
    <property type="entry name" value="NTE"/>
</dbReference>
<comment type="caution">
    <text evidence="4">Lacks conserved residue(s) required for the propagation of feature annotation.</text>
</comment>